<dbReference type="InterPro" id="IPR038727">
    <property type="entry name" value="NadR/Ttd14_AAA_dom"/>
</dbReference>
<gene>
    <name evidence="2" type="ORF">ACFPZN_28705</name>
</gene>
<comment type="caution">
    <text evidence="2">The sequence shown here is derived from an EMBL/GenBank/DDBJ whole genome shotgun (WGS) entry which is preliminary data.</text>
</comment>
<dbReference type="Gene3D" id="3.40.50.300">
    <property type="entry name" value="P-loop containing nucleotide triphosphate hydrolases"/>
    <property type="match status" value="1"/>
</dbReference>
<evidence type="ECO:0000259" key="1">
    <source>
        <dbReference type="Pfam" id="PF13521"/>
    </source>
</evidence>
<name>A0ABW1A4P7_9ACTN</name>
<dbReference type="RefSeq" id="WP_378285350.1">
    <property type="nucleotide sequence ID" value="NZ_JBHSON010000043.1"/>
</dbReference>
<sequence length="179" mass="20281">MSERFVVLTGGPGSGKSTLVEELEEAGFARSDEAGRGVIRDQMAIGGPGLPWKDPDLFAELMLSWELRSYGLAASSGLVFFDRGVPDIVGYLRLEGRPVPAHVMEAARAFRYHRRVFVAPPWPEIYRRDEERRQSLEVAERTHASMVETYREFGYELVELPRVPVEERVRFVLDALDRG</sequence>
<dbReference type="EMBL" id="JBHSON010000043">
    <property type="protein sequence ID" value="MFC5749622.1"/>
    <property type="molecule type" value="Genomic_DNA"/>
</dbReference>
<organism evidence="2 3">
    <name type="scientific">Actinomadura rugatobispora</name>
    <dbReference type="NCBI Taxonomy" id="1994"/>
    <lineage>
        <taxon>Bacteria</taxon>
        <taxon>Bacillati</taxon>
        <taxon>Actinomycetota</taxon>
        <taxon>Actinomycetes</taxon>
        <taxon>Streptosporangiales</taxon>
        <taxon>Thermomonosporaceae</taxon>
        <taxon>Actinomadura</taxon>
    </lineage>
</organism>
<dbReference type="SUPFAM" id="SSF52540">
    <property type="entry name" value="P-loop containing nucleoside triphosphate hydrolases"/>
    <property type="match status" value="1"/>
</dbReference>
<evidence type="ECO:0000313" key="2">
    <source>
        <dbReference type="EMBL" id="MFC5749622.1"/>
    </source>
</evidence>
<feature type="domain" description="NadR/Ttd14 AAA" evidence="1">
    <location>
        <begin position="6"/>
        <end position="168"/>
    </location>
</feature>
<keyword evidence="3" id="KW-1185">Reference proteome</keyword>
<dbReference type="Proteomes" id="UP001596074">
    <property type="component" value="Unassembled WGS sequence"/>
</dbReference>
<protein>
    <submittedName>
        <fullName evidence="2">AAA family ATPase</fullName>
    </submittedName>
</protein>
<accession>A0ABW1A4P7</accession>
<dbReference type="InterPro" id="IPR027417">
    <property type="entry name" value="P-loop_NTPase"/>
</dbReference>
<proteinExistence type="predicted"/>
<reference evidence="3" key="1">
    <citation type="journal article" date="2019" name="Int. J. Syst. Evol. Microbiol.">
        <title>The Global Catalogue of Microorganisms (GCM) 10K type strain sequencing project: providing services to taxonomists for standard genome sequencing and annotation.</title>
        <authorList>
            <consortium name="The Broad Institute Genomics Platform"/>
            <consortium name="The Broad Institute Genome Sequencing Center for Infectious Disease"/>
            <person name="Wu L."/>
            <person name="Ma J."/>
        </authorList>
    </citation>
    <scope>NUCLEOTIDE SEQUENCE [LARGE SCALE GENOMIC DNA]</scope>
    <source>
        <strain evidence="3">KCTC 42087</strain>
    </source>
</reference>
<evidence type="ECO:0000313" key="3">
    <source>
        <dbReference type="Proteomes" id="UP001596074"/>
    </source>
</evidence>
<dbReference type="Pfam" id="PF13521">
    <property type="entry name" value="AAA_28"/>
    <property type="match status" value="1"/>
</dbReference>